<dbReference type="KEGG" id="mpsy:CEK71_20435"/>
<keyword evidence="3" id="KW-1185">Reference proteome</keyword>
<evidence type="ECO:0000313" key="2">
    <source>
        <dbReference type="EMBL" id="ASF48238.1"/>
    </source>
</evidence>
<name>A0A1Z4C405_9GAMM</name>
<dbReference type="EMBL" id="CP022129">
    <property type="protein sequence ID" value="ASF48238.1"/>
    <property type="molecule type" value="Genomic_DNA"/>
</dbReference>
<proteinExistence type="predicted"/>
<reference evidence="2 3" key="1">
    <citation type="submission" date="2017-06" db="EMBL/GenBank/DDBJ databases">
        <title>Genome Sequencing of the methanotroph Methylovulum psychrotolerants str. HV10-M2 isolated from a high-altitude environment.</title>
        <authorList>
            <person name="Mateos-Rivera A."/>
        </authorList>
    </citation>
    <scope>NUCLEOTIDE SEQUENCE [LARGE SCALE GENOMIC DNA]</scope>
    <source>
        <strain evidence="2 3">HV10_M2</strain>
    </source>
</reference>
<evidence type="ECO:0008006" key="4">
    <source>
        <dbReference type="Google" id="ProtNLM"/>
    </source>
</evidence>
<evidence type="ECO:0000256" key="1">
    <source>
        <dbReference type="SAM" id="SignalP"/>
    </source>
</evidence>
<evidence type="ECO:0000313" key="3">
    <source>
        <dbReference type="Proteomes" id="UP000197019"/>
    </source>
</evidence>
<sequence>MNSKKLNAIIKVIAAAVIALSAGMVNGAEKGVVDASGLSGQMGVTQTSLAYGPAIHSYRGAASVERATVNPTVTYVSLAYGPALYSYPRAGQDTVAAFNVQYVNSALGPAIYSYPYPQFKQPVFLLRLQPL</sequence>
<protein>
    <recommendedName>
        <fullName evidence="4">Exosortase system-associated protein, TIGR04073 family</fullName>
    </recommendedName>
</protein>
<feature type="signal peptide" evidence="1">
    <location>
        <begin position="1"/>
        <end position="27"/>
    </location>
</feature>
<gene>
    <name evidence="2" type="ORF">CEK71_20435</name>
</gene>
<accession>A0A1Z4C405</accession>
<organism evidence="2 3">
    <name type="scientific">Methylovulum psychrotolerans</name>
    <dbReference type="NCBI Taxonomy" id="1704499"/>
    <lineage>
        <taxon>Bacteria</taxon>
        <taxon>Pseudomonadati</taxon>
        <taxon>Pseudomonadota</taxon>
        <taxon>Gammaproteobacteria</taxon>
        <taxon>Methylococcales</taxon>
        <taxon>Methylococcaceae</taxon>
        <taxon>Methylovulum</taxon>
    </lineage>
</organism>
<dbReference type="Proteomes" id="UP000197019">
    <property type="component" value="Chromosome"/>
</dbReference>
<keyword evidence="1" id="KW-0732">Signal</keyword>
<feature type="chain" id="PRO_5012509424" description="Exosortase system-associated protein, TIGR04073 family" evidence="1">
    <location>
        <begin position="28"/>
        <end position="131"/>
    </location>
</feature>
<dbReference type="AlphaFoldDB" id="A0A1Z4C405"/>
<dbReference type="RefSeq" id="WP_088621108.1">
    <property type="nucleotide sequence ID" value="NZ_CP022129.1"/>
</dbReference>